<gene>
    <name evidence="1" type="ORF">HMPREF1316_2359</name>
</gene>
<dbReference type="AlphaFoldDB" id="U2TNL3"/>
<proteinExistence type="predicted"/>
<sequence length="298" mass="30900">MAESVALGIRQTAAGVGTTDSDLRHIIKARWCNRGVVTGLDVTGLALAYRVSAGVAVCSRSDSDGYTEAYFGGGTTPGVTANASASPRIDVVWLTAHDASQGDADNLVTLGVTQGQAAASPMAPAVPAYATEVARMLVPGSATTMTGATVSDSRRFAIPYGASLGILADVRDRTRETVSAANASWHTRASATITLPTDRMVEVSYARTATTHDFGSTGSIVADVQVDGSSVVTSEIAYSGAWETKELREIIRMTAGMHVVSVRDGWHEGAAVEFIATKGGYPAANVGMRMLVVDRGVA</sequence>
<evidence type="ECO:0000313" key="1">
    <source>
        <dbReference type="EMBL" id="ERL08025.1"/>
    </source>
</evidence>
<protein>
    <submittedName>
        <fullName evidence="1">Uncharacterized protein</fullName>
    </submittedName>
</protein>
<dbReference type="RefSeq" id="WP_021726300.1">
    <property type="nucleotide sequence ID" value="NZ_AWEZ01000047.1"/>
</dbReference>
<dbReference type="STRING" id="1125712.HMPREF1316_2359"/>
<dbReference type="EMBL" id="AWEZ01000047">
    <property type="protein sequence ID" value="ERL08025.1"/>
    <property type="molecule type" value="Genomic_DNA"/>
</dbReference>
<dbReference type="eggNOG" id="ENOG5031TK5">
    <property type="taxonomic scope" value="Bacteria"/>
</dbReference>
<evidence type="ECO:0000313" key="2">
    <source>
        <dbReference type="Proteomes" id="UP000016638"/>
    </source>
</evidence>
<dbReference type="OrthoDB" id="3240452at2"/>
<dbReference type="PATRIC" id="fig|1125712.3.peg.1418"/>
<reference evidence="1 2" key="1">
    <citation type="submission" date="2013-08" db="EMBL/GenBank/DDBJ databases">
        <authorList>
            <person name="Durkin A.S."/>
            <person name="Haft D.R."/>
            <person name="McCorrison J."/>
            <person name="Torralba M."/>
            <person name="Gillis M."/>
            <person name="Haft D.H."/>
            <person name="Methe B."/>
            <person name="Sutton G."/>
            <person name="Nelson K.E."/>
        </authorList>
    </citation>
    <scope>NUCLEOTIDE SEQUENCE [LARGE SCALE GENOMIC DNA]</scope>
    <source>
        <strain evidence="1 2">F0195</strain>
    </source>
</reference>
<comment type="caution">
    <text evidence="1">The sequence shown here is derived from an EMBL/GenBank/DDBJ whole genome shotgun (WGS) entry which is preliminary data.</text>
</comment>
<keyword evidence="2" id="KW-1185">Reference proteome</keyword>
<accession>U2TNL3</accession>
<dbReference type="Proteomes" id="UP000016638">
    <property type="component" value="Unassembled WGS sequence"/>
</dbReference>
<name>U2TNL3_9ACTN</name>
<organism evidence="1 2">
    <name type="scientific">Olsenella profusa F0195</name>
    <dbReference type="NCBI Taxonomy" id="1125712"/>
    <lineage>
        <taxon>Bacteria</taxon>
        <taxon>Bacillati</taxon>
        <taxon>Actinomycetota</taxon>
        <taxon>Coriobacteriia</taxon>
        <taxon>Coriobacteriales</taxon>
        <taxon>Atopobiaceae</taxon>
        <taxon>Olsenella</taxon>
    </lineage>
</organism>